<evidence type="ECO:0000256" key="1">
    <source>
        <dbReference type="SAM" id="Phobius"/>
    </source>
</evidence>
<name>H9UK51_SPIAZ</name>
<dbReference type="Proteomes" id="UP000007383">
    <property type="component" value="Chromosome"/>
</dbReference>
<keyword evidence="1" id="KW-0812">Transmembrane</keyword>
<evidence type="ECO:0008006" key="4">
    <source>
        <dbReference type="Google" id="ProtNLM"/>
    </source>
</evidence>
<dbReference type="HOGENOM" id="CLU_752079_0_0_12"/>
<evidence type="ECO:0000313" key="3">
    <source>
        <dbReference type="Proteomes" id="UP000007383"/>
    </source>
</evidence>
<sequence>MISTPDLAADTTSRRPAGATGSIAVWTLALMLSIAAAGIGLSMVLQSDAMLSQRYAARDRQLLYDALHGAIHILDSRRIGDTDSPHSPPMQQLLRYQNELASAGIQLTTEEISSRINPCWISPMLLEHTGLSSLLLPSWTPASLQEWRQRHEPGINPDTLLEVFTPHARDELVTLFSPACIHYADEFSLYQLCKELSPAHAGSIRSAVQDIRRNGIQVSTADLEHLLGPAAPQLLPWVTAEPLFNIHYTPAELLAGLLAHRLYAVPDPPGTLQRVLRHRTRYSIEAAELPQLLGIREDHRLLLLLGTTSRSWRITARTDRTSCTVVVMRPAAYPKANLIPAPPAHHRIVQHTLQYAALTPERGLYETW</sequence>
<dbReference type="STRING" id="889378.Spiaf_1837"/>
<dbReference type="RefSeq" id="WP_014455877.1">
    <property type="nucleotide sequence ID" value="NC_017098.1"/>
</dbReference>
<dbReference type="AlphaFoldDB" id="H9UK51"/>
<evidence type="ECO:0000313" key="2">
    <source>
        <dbReference type="EMBL" id="AFG37894.1"/>
    </source>
</evidence>
<proteinExistence type="predicted"/>
<protein>
    <recommendedName>
        <fullName evidence="4">Type II secretory pathway, component PulK</fullName>
    </recommendedName>
</protein>
<keyword evidence="1" id="KW-1133">Transmembrane helix</keyword>
<keyword evidence="3" id="KW-1185">Reference proteome</keyword>
<dbReference type="PATRIC" id="fig|889378.3.peg.1827"/>
<accession>H9UK51</accession>
<organism evidence="2 3">
    <name type="scientific">Spirochaeta africana (strain ATCC 700263 / DSM 8902 / Z-7692)</name>
    <dbReference type="NCBI Taxonomy" id="889378"/>
    <lineage>
        <taxon>Bacteria</taxon>
        <taxon>Pseudomonadati</taxon>
        <taxon>Spirochaetota</taxon>
        <taxon>Spirochaetia</taxon>
        <taxon>Spirochaetales</taxon>
        <taxon>Spirochaetaceae</taxon>
        <taxon>Spirochaeta</taxon>
    </lineage>
</organism>
<feature type="transmembrane region" description="Helical" evidence="1">
    <location>
        <begin position="23"/>
        <end position="45"/>
    </location>
</feature>
<gene>
    <name evidence="2" type="ordered locus">Spiaf_1837</name>
</gene>
<keyword evidence="1" id="KW-0472">Membrane</keyword>
<dbReference type="KEGG" id="sfc:Spiaf_1837"/>
<dbReference type="EMBL" id="CP003282">
    <property type="protein sequence ID" value="AFG37894.1"/>
    <property type="molecule type" value="Genomic_DNA"/>
</dbReference>
<reference evidence="3" key="1">
    <citation type="journal article" date="2013" name="Stand. Genomic Sci.">
        <title>Complete genome sequence of the halophilic bacterium Spirochaeta africana type strain (Z-7692(T)) from the alkaline Lake Magadi in the East African Rift.</title>
        <authorList>
            <person name="Liolos K."/>
            <person name="Abt B."/>
            <person name="Scheuner C."/>
            <person name="Teshima H."/>
            <person name="Held B."/>
            <person name="Lapidus A."/>
            <person name="Nolan M."/>
            <person name="Lucas S."/>
            <person name="Deshpande S."/>
            <person name="Cheng J.F."/>
            <person name="Tapia R."/>
            <person name="Goodwin L.A."/>
            <person name="Pitluck S."/>
            <person name="Pagani I."/>
            <person name="Ivanova N."/>
            <person name="Mavromatis K."/>
            <person name="Mikhailova N."/>
            <person name="Huntemann M."/>
            <person name="Pati A."/>
            <person name="Chen A."/>
            <person name="Palaniappan K."/>
            <person name="Land M."/>
            <person name="Rohde M."/>
            <person name="Tindall B.J."/>
            <person name="Detter J.C."/>
            <person name="Goker M."/>
            <person name="Bristow J."/>
            <person name="Eisen J.A."/>
            <person name="Markowitz V."/>
            <person name="Hugenholtz P."/>
            <person name="Woyke T."/>
            <person name="Klenk H.P."/>
            <person name="Kyrpides N.C."/>
        </authorList>
    </citation>
    <scope>NUCLEOTIDE SEQUENCE</scope>
    <source>
        <strain evidence="3">ATCC 700263 / DSM 8902 / Z-7692</strain>
    </source>
</reference>